<dbReference type="InterPro" id="IPR002048">
    <property type="entry name" value="EF_hand_dom"/>
</dbReference>
<evidence type="ECO:0000256" key="2">
    <source>
        <dbReference type="SAM" id="MobiDB-lite"/>
    </source>
</evidence>
<dbReference type="InterPro" id="IPR006186">
    <property type="entry name" value="Ser/Thr-sp_prot-phosphatase"/>
</dbReference>
<accession>A0A132A7F0</accession>
<name>A0A132A7F0_SARSC</name>
<gene>
    <name evidence="3" type="ORF">QR98_0052880</name>
</gene>
<dbReference type="OrthoDB" id="270417at2759"/>
<dbReference type="Proteomes" id="UP000616769">
    <property type="component" value="Unassembled WGS sequence"/>
</dbReference>
<dbReference type="Gene3D" id="1.10.238.10">
    <property type="entry name" value="EF-hand"/>
    <property type="match status" value="1"/>
</dbReference>
<organism evidence="3 4">
    <name type="scientific">Sarcoptes scabiei</name>
    <name type="common">Itch mite</name>
    <name type="synonym">Acarus scabiei</name>
    <dbReference type="NCBI Taxonomy" id="52283"/>
    <lineage>
        <taxon>Eukaryota</taxon>
        <taxon>Metazoa</taxon>
        <taxon>Ecdysozoa</taxon>
        <taxon>Arthropoda</taxon>
        <taxon>Chelicerata</taxon>
        <taxon>Arachnida</taxon>
        <taxon>Acari</taxon>
        <taxon>Acariformes</taxon>
        <taxon>Sarcoptiformes</taxon>
        <taxon>Astigmata</taxon>
        <taxon>Psoroptidia</taxon>
        <taxon>Sarcoptoidea</taxon>
        <taxon>Sarcoptidae</taxon>
        <taxon>Sarcoptinae</taxon>
        <taxon>Sarcoptes</taxon>
    </lineage>
</organism>
<dbReference type="SUPFAM" id="SSF56300">
    <property type="entry name" value="Metallo-dependent phosphatases"/>
    <property type="match status" value="1"/>
</dbReference>
<dbReference type="GO" id="GO:0005509">
    <property type="term" value="F:calcium ion binding"/>
    <property type="evidence" value="ECO:0007669"/>
    <property type="project" value="InterPro"/>
</dbReference>
<dbReference type="PROSITE" id="PS50222">
    <property type="entry name" value="EF_HAND_2"/>
    <property type="match status" value="1"/>
</dbReference>
<dbReference type="InterPro" id="IPR011992">
    <property type="entry name" value="EF-hand-dom_pair"/>
</dbReference>
<evidence type="ECO:0000313" key="3">
    <source>
        <dbReference type="EMBL" id="KPM06809.1"/>
    </source>
</evidence>
<evidence type="ECO:0000313" key="4">
    <source>
        <dbReference type="Proteomes" id="UP000616769"/>
    </source>
</evidence>
<dbReference type="PRINTS" id="PR00114">
    <property type="entry name" value="STPHPHTASE"/>
</dbReference>
<dbReference type="PANTHER" id="PTHR11668">
    <property type="entry name" value="SERINE/THREONINE PROTEIN PHOSPHATASE"/>
    <property type="match status" value="1"/>
</dbReference>
<dbReference type="SMART" id="SM00156">
    <property type="entry name" value="PP2Ac"/>
    <property type="match status" value="1"/>
</dbReference>
<dbReference type="AlphaFoldDB" id="A0A132A7F0"/>
<proteinExistence type="inferred from homology"/>
<dbReference type="Gene3D" id="3.60.21.10">
    <property type="match status" value="1"/>
</dbReference>
<dbReference type="PANTHER" id="PTHR11668:SF496">
    <property type="entry name" value="SERINE_THREONINE-PROTEIN PHOSPHATASE"/>
    <property type="match status" value="1"/>
</dbReference>
<dbReference type="GO" id="GO:0005737">
    <property type="term" value="C:cytoplasm"/>
    <property type="evidence" value="ECO:0007669"/>
    <property type="project" value="TreeGrafter"/>
</dbReference>
<comment type="similarity">
    <text evidence="1">Belongs to the PPP phosphatase family.</text>
</comment>
<dbReference type="VEuPathDB" id="VectorBase:SSCA006108"/>
<dbReference type="InterPro" id="IPR029052">
    <property type="entry name" value="Metallo-depent_PP-like"/>
</dbReference>
<dbReference type="Pfam" id="PF00149">
    <property type="entry name" value="Metallophos"/>
    <property type="match status" value="1"/>
</dbReference>
<dbReference type="InterPro" id="IPR004843">
    <property type="entry name" value="Calcineurin-like_PHP"/>
</dbReference>
<dbReference type="GO" id="GO:0004722">
    <property type="term" value="F:protein serine/threonine phosphatase activity"/>
    <property type="evidence" value="ECO:0007669"/>
    <property type="project" value="TreeGrafter"/>
</dbReference>
<dbReference type="SUPFAM" id="SSF47473">
    <property type="entry name" value="EF-hand"/>
    <property type="match status" value="1"/>
</dbReference>
<evidence type="ECO:0000256" key="1">
    <source>
        <dbReference type="ARBA" id="ARBA00008294"/>
    </source>
</evidence>
<sequence>MSTNHKQFQHHENLNRIASNTSSGSNKSSGIGTSLDILNRTNRQRKDLSPNLTPEGLSINPSVKIYDAIVYLIYCDEHDKIAVTNVERARCVWFPFVYLPENQTWMQAAKNGLDLIIGRKDAEMDAAESAKQAPLYSIGFLNVLRIQLPLEKYITRLAMIVCLKKSPNSSFQCCQRSMRINWIRASDILTDRIDKIWGPELKNFTKMSQELASDPNDDQKIAKPRTLITEFSLQNSFYHYMVENNSPEKKLLQASHIKPEHIAEIYENFVEHCYPSFYMSYESFKFYLIKYGFGHHDERLPFLFRAFSLYNNDFLHFHEVLLGLIAMEPSAKHLTEGRLNFIFRYYDTSNNGYLKLDEFIVMVTDIQRYKPKTSSETLSENRLKAKIENAIRCVGMKNERISKDNFIKAVLSDSFQHTEYLCRSPKPILTQISRLMQARLEEKSKSLTDRLSTHSRSKRGNCIRCREQNYSYCLHCVTFDTSGRCVKPTIISEQWIEPVSESGMNSHKYSIEYVFNTSSVPNIFIDLIKDFYNKTKFEGNTQSGLMSLKEDWTIFSKYISILCEQLKGLLLAEDKLIKINAPSIIVGDLQGSLSDLFAIEQNFFQSFPVSEYNLVFLGNYSGLFSKGIEVITYLFSMKLLSPNKVFLLRGTNEILSKSKLILKKECLHKYGQEFGRNIFNVVQEIFDRLPFAIIVDESIFCCHSGIPKWNKIDKLVHLPHDISSVIKEAPIAYEMIVNTPYGLDDCLCSLNKEISKVSSQSRSSRIKAKRKLKVNSVVGITGITPSDHCDYLNSCSFDQKAFNNFMRSNCLQFMIRSHSLMNSSSKIGKDNRYGFDFRFDNRLITIFSCSKPNSIKSTIAMLDGFDRKIRIIEIETEAETDRRNINQTSTTSTNINKD</sequence>
<feature type="compositionally biased region" description="Low complexity" evidence="2">
    <location>
        <begin position="19"/>
        <end position="34"/>
    </location>
</feature>
<reference evidence="3 4" key="1">
    <citation type="journal article" date="2015" name="Parasit. Vectors">
        <title>Draft genome of the scabies mite.</title>
        <authorList>
            <person name="Rider S.D.Jr."/>
            <person name="Morgan M.S."/>
            <person name="Arlian L.G."/>
        </authorList>
    </citation>
    <scope>NUCLEOTIDE SEQUENCE [LARGE SCALE GENOMIC DNA]</scope>
    <source>
        <strain evidence="3">Arlian Lab</strain>
    </source>
</reference>
<dbReference type="EMBL" id="JXLN01011121">
    <property type="protein sequence ID" value="KPM06809.1"/>
    <property type="molecule type" value="Genomic_DNA"/>
</dbReference>
<feature type="region of interest" description="Disordered" evidence="2">
    <location>
        <begin position="1"/>
        <end position="36"/>
    </location>
</feature>
<protein>
    <submittedName>
        <fullName evidence="3">Calcineurin-like protein phosphoesterase-like protein</fullName>
    </submittedName>
</protein>
<comment type="caution">
    <text evidence="3">The sequence shown here is derived from an EMBL/GenBank/DDBJ whole genome shotgun (WGS) entry which is preliminary data.</text>
</comment>
<dbReference type="InterPro" id="IPR050341">
    <property type="entry name" value="PP1_catalytic_subunit"/>
</dbReference>